<dbReference type="Pfam" id="PF02384">
    <property type="entry name" value="N6_Mtase"/>
    <property type="match status" value="1"/>
</dbReference>
<dbReference type="PRINTS" id="PR00507">
    <property type="entry name" value="N12N6MTFRASE"/>
</dbReference>
<evidence type="ECO:0000259" key="1">
    <source>
        <dbReference type="Pfam" id="PF02384"/>
    </source>
</evidence>
<dbReference type="GO" id="GO:0008168">
    <property type="term" value="F:methyltransferase activity"/>
    <property type="evidence" value="ECO:0007669"/>
    <property type="project" value="UniProtKB-KW"/>
</dbReference>
<dbReference type="Proteomes" id="UP001589810">
    <property type="component" value="Unassembled WGS sequence"/>
</dbReference>
<comment type="caution">
    <text evidence="2">The sequence shown here is derived from an EMBL/GenBank/DDBJ whole genome shotgun (WGS) entry which is preliminary data.</text>
</comment>
<dbReference type="InterPro" id="IPR003356">
    <property type="entry name" value="DNA_methylase_A-5"/>
</dbReference>
<dbReference type="Gene3D" id="3.40.50.150">
    <property type="entry name" value="Vaccinia Virus protein VP39"/>
    <property type="match status" value="1"/>
</dbReference>
<dbReference type="RefSeq" id="WP_273938936.1">
    <property type="nucleotide sequence ID" value="NZ_CP097263.1"/>
</dbReference>
<reference evidence="2 3" key="1">
    <citation type="submission" date="2024-09" db="EMBL/GenBank/DDBJ databases">
        <authorList>
            <person name="Sun Q."/>
            <person name="Mori K."/>
        </authorList>
    </citation>
    <scope>NUCLEOTIDE SEQUENCE [LARGE SCALE GENOMIC DNA]</scope>
    <source>
        <strain evidence="2 3">TBRC 1432</strain>
    </source>
</reference>
<dbReference type="PANTHER" id="PTHR42998:SF1">
    <property type="entry name" value="TYPE I RESTRICTION ENZYME HINDI METHYLASE SUBUNIT"/>
    <property type="match status" value="1"/>
</dbReference>
<protein>
    <submittedName>
        <fullName evidence="2">N-6 DNA methylase</fullName>
    </submittedName>
</protein>
<organism evidence="2 3">
    <name type="scientific">Kutzneria chonburiensis</name>
    <dbReference type="NCBI Taxonomy" id="1483604"/>
    <lineage>
        <taxon>Bacteria</taxon>
        <taxon>Bacillati</taxon>
        <taxon>Actinomycetota</taxon>
        <taxon>Actinomycetes</taxon>
        <taxon>Pseudonocardiales</taxon>
        <taxon>Pseudonocardiaceae</taxon>
        <taxon>Kutzneria</taxon>
    </lineage>
</organism>
<dbReference type="SUPFAM" id="SSF53335">
    <property type="entry name" value="S-adenosyl-L-methionine-dependent methyltransferases"/>
    <property type="match status" value="1"/>
</dbReference>
<gene>
    <name evidence="2" type="ORF">ACFFH7_01695</name>
</gene>
<evidence type="ECO:0000313" key="2">
    <source>
        <dbReference type="EMBL" id="MFC0540171.1"/>
    </source>
</evidence>
<evidence type="ECO:0000313" key="3">
    <source>
        <dbReference type="Proteomes" id="UP001589810"/>
    </source>
</evidence>
<dbReference type="GO" id="GO:0032259">
    <property type="term" value="P:methylation"/>
    <property type="evidence" value="ECO:0007669"/>
    <property type="project" value="UniProtKB-KW"/>
</dbReference>
<keyword evidence="3" id="KW-1185">Reference proteome</keyword>
<keyword evidence="2" id="KW-0808">Transferase</keyword>
<proteinExistence type="predicted"/>
<accession>A0ABV6MIP9</accession>
<feature type="domain" description="DNA methylase adenine-specific" evidence="1">
    <location>
        <begin position="127"/>
        <end position="315"/>
    </location>
</feature>
<sequence>MNPDTPASAVTATVSAADIARLVDVGRAAVSNWRRRFDDFPRPVGGSAASPLFSLTEVEDWLRRNGKAFQVSTAERAWQALRSGVDDLRLGDEVARAGIFLAGSGGFDDSQLAQLLNRLAAEHGAAGAYELIVERYLEAHSRRLAATPPAVAELMVRLACPDGGIVLDPACGIGTLPMATTAHEVLVQDTDRAAVVIASCRLTLRDTDVDMATGDSLRHDRFAGQLVDAVLCDPPVNDRTWGHEELVGDPRWEYGVPPRGEPELAWVQHCLAHVEPGGMVAILMPPTAASRRPGRRIRAKLLRTGALRAVIGLPDAGSDLWLLCRPMPELSPPSTVLITDETAGVETAWLDPAAADAVRIIDLLDDDVDISPARRRQLAQGPDIGREFADAVERFRGIDLTPPDLAVLSEHAAAPTTTVGDLVRSGALSVRHAPVKLVPGDDVSVLTMDDLAAGRPAGDRAADSGDLVLVEPGDVVAAPTGMARVATETVALGPYLTAYHVDEQQLDARFLAGALRASTARPVTGSSRLDARRTLVPRLGLAEQRACGEAFELLLAFEDRLRAAASIGGSLVRLGVDGLVEGSLRPGR</sequence>
<dbReference type="EMBL" id="JBHLUD010000001">
    <property type="protein sequence ID" value="MFC0540171.1"/>
    <property type="molecule type" value="Genomic_DNA"/>
</dbReference>
<keyword evidence="2" id="KW-0489">Methyltransferase</keyword>
<name>A0ABV6MIP9_9PSEU</name>
<dbReference type="InterPro" id="IPR029063">
    <property type="entry name" value="SAM-dependent_MTases_sf"/>
</dbReference>
<dbReference type="PANTHER" id="PTHR42998">
    <property type="entry name" value="TYPE I RESTRICTION ENZYME HINDVIIP M PROTEIN-RELATED"/>
    <property type="match status" value="1"/>
</dbReference>
<dbReference type="InterPro" id="IPR052916">
    <property type="entry name" value="Type-I_RE_MTase_Subunit"/>
</dbReference>